<dbReference type="InterPro" id="IPR024370">
    <property type="entry name" value="PBP_domain"/>
</dbReference>
<keyword evidence="1" id="KW-0805">Transcription regulation</keyword>
<dbReference type="GO" id="GO:0003700">
    <property type="term" value="F:DNA-binding transcription factor activity"/>
    <property type="evidence" value="ECO:0007669"/>
    <property type="project" value="InterPro"/>
</dbReference>
<dbReference type="EMBL" id="CADCUP010000143">
    <property type="protein sequence ID" value="CAA9400011.1"/>
    <property type="molecule type" value="Genomic_DNA"/>
</dbReference>
<dbReference type="PANTHER" id="PTHR38431">
    <property type="entry name" value="BLL2305 PROTEIN"/>
    <property type="match status" value="1"/>
</dbReference>
<protein>
    <recommendedName>
        <fullName evidence="4">HTH gntR-type domain-containing protein</fullName>
    </recommendedName>
</protein>
<feature type="domain" description="HTH gntR-type" evidence="4">
    <location>
        <begin position="5"/>
        <end position="73"/>
    </location>
</feature>
<proteinExistence type="predicted"/>
<dbReference type="SMART" id="SM00345">
    <property type="entry name" value="HTH_GNTR"/>
    <property type="match status" value="1"/>
</dbReference>
<evidence type="ECO:0000256" key="1">
    <source>
        <dbReference type="ARBA" id="ARBA00023015"/>
    </source>
</evidence>
<dbReference type="PROSITE" id="PS50949">
    <property type="entry name" value="HTH_GNTR"/>
    <property type="match status" value="1"/>
</dbReference>
<evidence type="ECO:0000313" key="5">
    <source>
        <dbReference type="EMBL" id="CAA9400011.1"/>
    </source>
</evidence>
<reference evidence="5" key="1">
    <citation type="submission" date="2020-02" db="EMBL/GenBank/DDBJ databases">
        <authorList>
            <person name="Meier V. D."/>
        </authorList>
    </citation>
    <scope>NUCLEOTIDE SEQUENCE</scope>
    <source>
        <strain evidence="5">AVDCRST_MAG06</strain>
    </source>
</reference>
<gene>
    <name evidence="5" type="ORF">AVDCRST_MAG06-2115</name>
</gene>
<dbReference type="InterPro" id="IPR036390">
    <property type="entry name" value="WH_DNA-bd_sf"/>
</dbReference>
<evidence type="ECO:0000256" key="3">
    <source>
        <dbReference type="ARBA" id="ARBA00023163"/>
    </source>
</evidence>
<keyword evidence="3" id="KW-0804">Transcription</keyword>
<dbReference type="AlphaFoldDB" id="A0A6J4NX63"/>
<name>A0A6J4NX63_9ACTN</name>
<dbReference type="Pfam" id="PF12727">
    <property type="entry name" value="PBP_like"/>
    <property type="match status" value="1"/>
</dbReference>
<evidence type="ECO:0000256" key="2">
    <source>
        <dbReference type="ARBA" id="ARBA00023125"/>
    </source>
</evidence>
<accession>A0A6J4NX63</accession>
<dbReference type="InterPro" id="IPR000524">
    <property type="entry name" value="Tscrpt_reg_HTH_GntR"/>
</dbReference>
<sequence>MTQIAQLPHALAAKFAARVVAGSLVPGDPVPSVRALAEELRCSPGTAARAHALLREAGVIEGRPRSTAVVTEDALARALAFRSATGAVRLAGSDDPGLDYLVNAVGPTIQRSTQSAGSVAGLAQLARGSVDAAAVHLRDGRTGAANDPFVRRVLGGEPATVVHLWRRQQGIVVSGGNPLGIAGVEDLAGRTLAWRAPGTGSRLLLDRLLRTVGVLPAGGAEFGSHLGIAVAVSTGAADAGLAVQASAEAIGADFIPVEWEDFELAVAPESLELLLPVLDVLASSVVQDRLTRLGGYDLDRSGEVRVAA</sequence>
<dbReference type="PANTHER" id="PTHR38431:SF1">
    <property type="entry name" value="BLL2305 PROTEIN"/>
    <property type="match status" value="1"/>
</dbReference>
<evidence type="ECO:0000259" key="4">
    <source>
        <dbReference type="PROSITE" id="PS50949"/>
    </source>
</evidence>
<dbReference type="GO" id="GO:0003677">
    <property type="term" value="F:DNA binding"/>
    <property type="evidence" value="ECO:0007669"/>
    <property type="project" value="UniProtKB-KW"/>
</dbReference>
<dbReference type="Gene3D" id="3.40.190.10">
    <property type="entry name" value="Periplasmic binding protein-like II"/>
    <property type="match status" value="2"/>
</dbReference>
<dbReference type="SUPFAM" id="SSF46785">
    <property type="entry name" value="Winged helix' DNA-binding domain"/>
    <property type="match status" value="1"/>
</dbReference>
<dbReference type="Gene3D" id="1.10.10.10">
    <property type="entry name" value="Winged helix-like DNA-binding domain superfamily/Winged helix DNA-binding domain"/>
    <property type="match status" value="1"/>
</dbReference>
<keyword evidence="2" id="KW-0238">DNA-binding</keyword>
<dbReference type="InterPro" id="IPR036388">
    <property type="entry name" value="WH-like_DNA-bd_sf"/>
</dbReference>
<dbReference type="Pfam" id="PF00392">
    <property type="entry name" value="GntR"/>
    <property type="match status" value="1"/>
</dbReference>
<dbReference type="SUPFAM" id="SSF53850">
    <property type="entry name" value="Periplasmic binding protein-like II"/>
    <property type="match status" value="1"/>
</dbReference>
<organism evidence="5">
    <name type="scientific">uncultured Nocardioides sp</name>
    <dbReference type="NCBI Taxonomy" id="198441"/>
    <lineage>
        <taxon>Bacteria</taxon>
        <taxon>Bacillati</taxon>
        <taxon>Actinomycetota</taxon>
        <taxon>Actinomycetes</taxon>
        <taxon>Propionibacteriales</taxon>
        <taxon>Nocardioidaceae</taxon>
        <taxon>Nocardioides</taxon>
        <taxon>environmental samples</taxon>
    </lineage>
</organism>
<dbReference type="RefSeq" id="WP_295659162.1">
    <property type="nucleotide sequence ID" value="NZ_CADCUP010000143.1"/>
</dbReference>